<dbReference type="RefSeq" id="WP_101754186.1">
    <property type="nucleotide sequence ID" value="NZ_CP025430.1"/>
</dbReference>
<evidence type="ECO:0000313" key="2">
    <source>
        <dbReference type="EMBL" id="AUH66209.1"/>
    </source>
</evidence>
<gene>
    <name evidence="2" type="ORF">CX676_06645</name>
</gene>
<dbReference type="Proteomes" id="UP000234530">
    <property type="component" value="Chromosome"/>
</dbReference>
<dbReference type="InterPro" id="IPR029032">
    <property type="entry name" value="AhpD-like"/>
</dbReference>
<organism evidence="2 3">
    <name type="scientific">Paracoccus zhejiangensis</name>
    <dbReference type="NCBI Taxonomy" id="1077935"/>
    <lineage>
        <taxon>Bacteria</taxon>
        <taxon>Pseudomonadati</taxon>
        <taxon>Pseudomonadota</taxon>
        <taxon>Alphaproteobacteria</taxon>
        <taxon>Rhodobacterales</taxon>
        <taxon>Paracoccaceae</taxon>
        <taxon>Paracoccus</taxon>
    </lineage>
</organism>
<reference evidence="2 3" key="1">
    <citation type="journal article" date="2013" name="Antonie Van Leeuwenhoek">
        <title>Paracoccus zhejiangensis sp. nov., isolated from activated sludge in wastewater-treatment system.</title>
        <authorList>
            <person name="Wu Z.G."/>
            <person name="Zhang D.F."/>
            <person name="Liu Y.L."/>
            <person name="Wang F."/>
            <person name="Jiang X."/>
            <person name="Li C."/>
            <person name="Li S.P."/>
            <person name="Hong Q."/>
            <person name="Li W.J."/>
        </authorList>
    </citation>
    <scope>NUCLEOTIDE SEQUENCE [LARGE SCALE GENOMIC DNA]</scope>
    <source>
        <strain evidence="2 3">J6</strain>
    </source>
</reference>
<evidence type="ECO:0000313" key="3">
    <source>
        <dbReference type="Proteomes" id="UP000234530"/>
    </source>
</evidence>
<dbReference type="Pfam" id="PF02627">
    <property type="entry name" value="CMD"/>
    <property type="match status" value="1"/>
</dbReference>
<dbReference type="Gene3D" id="1.20.1290.10">
    <property type="entry name" value="AhpD-like"/>
    <property type="match status" value="1"/>
</dbReference>
<proteinExistence type="predicted"/>
<protein>
    <submittedName>
        <fullName evidence="2">Carboxymuconolactone decarboxylase family protein</fullName>
    </submittedName>
</protein>
<dbReference type="AlphaFoldDB" id="A0A2H5F3T7"/>
<name>A0A2H5F3T7_9RHOB</name>
<dbReference type="GO" id="GO:0051920">
    <property type="term" value="F:peroxiredoxin activity"/>
    <property type="evidence" value="ECO:0007669"/>
    <property type="project" value="InterPro"/>
</dbReference>
<accession>A0A2H5F3T7</accession>
<dbReference type="KEGG" id="pzh:CX676_06645"/>
<feature type="domain" description="Carboxymuconolactone decarboxylase-like" evidence="1">
    <location>
        <begin position="38"/>
        <end position="113"/>
    </location>
</feature>
<dbReference type="PANTHER" id="PTHR34846">
    <property type="entry name" value="4-CARBOXYMUCONOLACTONE DECARBOXYLASE FAMILY PROTEIN (AFU_ORTHOLOGUE AFUA_6G11590)"/>
    <property type="match status" value="1"/>
</dbReference>
<dbReference type="EMBL" id="CP025430">
    <property type="protein sequence ID" value="AUH66209.1"/>
    <property type="molecule type" value="Genomic_DNA"/>
</dbReference>
<dbReference type="PANTHER" id="PTHR34846:SF5">
    <property type="entry name" value="CARBOXYMUCONOLACTONE DECARBOXYLASE-LIKE DOMAIN-CONTAINING PROTEIN"/>
    <property type="match status" value="1"/>
</dbReference>
<dbReference type="OrthoDB" id="4704294at2"/>
<evidence type="ECO:0000259" key="1">
    <source>
        <dbReference type="Pfam" id="PF02627"/>
    </source>
</evidence>
<keyword evidence="3" id="KW-1185">Reference proteome</keyword>
<dbReference type="SUPFAM" id="SSF69118">
    <property type="entry name" value="AhpD-like"/>
    <property type="match status" value="1"/>
</dbReference>
<dbReference type="InterPro" id="IPR003779">
    <property type="entry name" value="CMD-like"/>
</dbReference>
<sequence>MVKEFQPLGDNDWPESVADLKGGFATRLNVYRTMAHHPALLASWAPLRQHVVLDRALTDQQSEVVILRTGHNLQAPYEWAHHVSRGRAVGMEDARIAALTGPLEGIGDGDRILARAVDELMENARLLPSTRADLLAAVGSEGMFDLMATVGFYSVLGFIVNSCETPVDDDVAAELARRPAP</sequence>